<feature type="non-terminal residue" evidence="2">
    <location>
        <position position="218"/>
    </location>
</feature>
<dbReference type="PANTHER" id="PTHR33223:SF10">
    <property type="entry name" value="AMINOTRANSFERASE-LIKE PLANT MOBILE DOMAIN-CONTAINING PROTEIN"/>
    <property type="match status" value="1"/>
</dbReference>
<organism evidence="2 3">
    <name type="scientific">Striga hermonthica</name>
    <name type="common">Purple witchweed</name>
    <name type="synonym">Buchnera hermonthica</name>
    <dbReference type="NCBI Taxonomy" id="68872"/>
    <lineage>
        <taxon>Eukaryota</taxon>
        <taxon>Viridiplantae</taxon>
        <taxon>Streptophyta</taxon>
        <taxon>Embryophyta</taxon>
        <taxon>Tracheophyta</taxon>
        <taxon>Spermatophyta</taxon>
        <taxon>Magnoliopsida</taxon>
        <taxon>eudicotyledons</taxon>
        <taxon>Gunneridae</taxon>
        <taxon>Pentapetalae</taxon>
        <taxon>asterids</taxon>
        <taxon>lamiids</taxon>
        <taxon>Lamiales</taxon>
        <taxon>Orobanchaceae</taxon>
        <taxon>Buchnereae</taxon>
        <taxon>Striga</taxon>
    </lineage>
</organism>
<feature type="non-terminal residue" evidence="2">
    <location>
        <position position="1"/>
    </location>
</feature>
<feature type="region of interest" description="Disordered" evidence="1">
    <location>
        <begin position="1"/>
        <end position="43"/>
    </location>
</feature>
<dbReference type="OrthoDB" id="1752139at2759"/>
<feature type="compositionally biased region" description="Pro residues" evidence="1">
    <location>
        <begin position="9"/>
        <end position="20"/>
    </location>
</feature>
<proteinExistence type="predicted"/>
<keyword evidence="3" id="KW-1185">Reference proteome</keyword>
<accession>A0A9N7N6M8</accession>
<evidence type="ECO:0000256" key="1">
    <source>
        <dbReference type="SAM" id="MobiDB-lite"/>
    </source>
</evidence>
<name>A0A9N7N6M8_STRHE</name>
<dbReference type="PANTHER" id="PTHR33223">
    <property type="entry name" value="CCHC-TYPE DOMAIN-CONTAINING PROTEIN"/>
    <property type="match status" value="1"/>
</dbReference>
<evidence type="ECO:0000313" key="3">
    <source>
        <dbReference type="Proteomes" id="UP001153555"/>
    </source>
</evidence>
<evidence type="ECO:0000313" key="2">
    <source>
        <dbReference type="EMBL" id="CAA0821485.1"/>
    </source>
</evidence>
<comment type="caution">
    <text evidence="2">The sequence shown here is derived from an EMBL/GenBank/DDBJ whole genome shotgun (WGS) entry which is preliminary data.</text>
</comment>
<dbReference type="AlphaFoldDB" id="A0A9N7N6M8"/>
<protein>
    <recommendedName>
        <fullName evidence="4">Retrotransposon gag domain-containing protein</fullName>
    </recommendedName>
</protein>
<dbReference type="Proteomes" id="UP001153555">
    <property type="component" value="Unassembled WGS sequence"/>
</dbReference>
<reference evidence="2" key="1">
    <citation type="submission" date="2019-12" db="EMBL/GenBank/DDBJ databases">
        <authorList>
            <person name="Scholes J."/>
        </authorList>
    </citation>
    <scope>NUCLEOTIDE SEQUENCE</scope>
</reference>
<feature type="compositionally biased region" description="Low complexity" evidence="1">
    <location>
        <begin position="21"/>
        <end position="42"/>
    </location>
</feature>
<sequence length="218" mass="23544">TRAADAAAMPPPPPQNPAVAPPRGVAAQPGGAAGQGEAPPQATVQVPGQQVVMTRQEMQQMVAEAAAQAVQQVTNSLSRATAMPNTVAGTRQNAEEDESNYGGGGPLHDREMERMAKHLRQLQAKVDGRAERRARGHPFSADILAAPLPINYKDTNLVFDGTSDPSRHVRTFENMAVLYGYTDPVSCRAFLSTLRGGVLDWFQQLPQARLWTSRILQR</sequence>
<dbReference type="EMBL" id="CACSLK010020742">
    <property type="protein sequence ID" value="CAA0821485.1"/>
    <property type="molecule type" value="Genomic_DNA"/>
</dbReference>
<evidence type="ECO:0008006" key="4">
    <source>
        <dbReference type="Google" id="ProtNLM"/>
    </source>
</evidence>
<gene>
    <name evidence="2" type="ORF">SHERM_19487</name>
</gene>